<keyword evidence="2" id="KW-1185">Reference proteome</keyword>
<organism evidence="1 2">
    <name type="scientific">Microscilla marina ATCC 23134</name>
    <dbReference type="NCBI Taxonomy" id="313606"/>
    <lineage>
        <taxon>Bacteria</taxon>
        <taxon>Pseudomonadati</taxon>
        <taxon>Bacteroidota</taxon>
        <taxon>Cytophagia</taxon>
        <taxon>Cytophagales</taxon>
        <taxon>Microscillaceae</taxon>
        <taxon>Microscilla</taxon>
    </lineage>
</organism>
<accession>A1ZPZ6</accession>
<comment type="caution">
    <text evidence="1">The sequence shown here is derived from an EMBL/GenBank/DDBJ whole genome shotgun (WGS) entry which is preliminary data.</text>
</comment>
<dbReference type="EMBL" id="AAWS01000022">
    <property type="protein sequence ID" value="EAY27651.1"/>
    <property type="molecule type" value="Genomic_DNA"/>
</dbReference>
<dbReference type="AlphaFoldDB" id="A1ZPZ6"/>
<protein>
    <submittedName>
        <fullName evidence="1">Uncharacterized protein</fullName>
    </submittedName>
</protein>
<reference evidence="1 2" key="1">
    <citation type="submission" date="2007-01" db="EMBL/GenBank/DDBJ databases">
        <authorList>
            <person name="Haygood M."/>
            <person name="Podell S."/>
            <person name="Anderson C."/>
            <person name="Hopkinson B."/>
            <person name="Roe K."/>
            <person name="Barbeau K."/>
            <person name="Gaasterland T."/>
            <person name="Ferriera S."/>
            <person name="Johnson J."/>
            <person name="Kravitz S."/>
            <person name="Beeson K."/>
            <person name="Sutton G."/>
            <person name="Rogers Y.-H."/>
            <person name="Friedman R."/>
            <person name="Frazier M."/>
            <person name="Venter J.C."/>
        </authorList>
    </citation>
    <scope>NUCLEOTIDE SEQUENCE [LARGE SCALE GENOMIC DNA]</scope>
    <source>
        <strain evidence="1 2">ATCC 23134</strain>
    </source>
</reference>
<dbReference type="Proteomes" id="UP000004095">
    <property type="component" value="Unassembled WGS sequence"/>
</dbReference>
<evidence type="ECO:0000313" key="2">
    <source>
        <dbReference type="Proteomes" id="UP000004095"/>
    </source>
</evidence>
<proteinExistence type="predicted"/>
<gene>
    <name evidence="1" type="ORF">M23134_02898</name>
</gene>
<evidence type="ECO:0000313" key="1">
    <source>
        <dbReference type="EMBL" id="EAY27651.1"/>
    </source>
</evidence>
<sequence length="52" mass="6142">MLYNQQVLPTFNYAFYKLLKINVIEKVWLLREQGVPSTLHLVPRALLGLWTI</sequence>
<name>A1ZPZ6_MICM2</name>